<reference evidence="7" key="2">
    <citation type="submission" date="2015-01" db="EMBL/GenBank/DDBJ databases">
        <title>Evolutionary Origins and Diversification of the Mycorrhizal Mutualists.</title>
        <authorList>
            <consortium name="DOE Joint Genome Institute"/>
            <consortium name="Mycorrhizal Genomics Consortium"/>
            <person name="Kohler A."/>
            <person name="Kuo A."/>
            <person name="Nagy L.G."/>
            <person name="Floudas D."/>
            <person name="Copeland A."/>
            <person name="Barry K.W."/>
            <person name="Cichocki N."/>
            <person name="Veneault-Fourrey C."/>
            <person name="LaButti K."/>
            <person name="Lindquist E.A."/>
            <person name="Lipzen A."/>
            <person name="Lundell T."/>
            <person name="Morin E."/>
            <person name="Murat C."/>
            <person name="Riley R."/>
            <person name="Ohm R."/>
            <person name="Sun H."/>
            <person name="Tunlid A."/>
            <person name="Henrissat B."/>
            <person name="Grigoriev I.V."/>
            <person name="Hibbett D.S."/>
            <person name="Martin F."/>
        </authorList>
    </citation>
    <scope>NUCLEOTIDE SEQUENCE [LARGE SCALE GENOMIC DNA]</scope>
    <source>
        <strain evidence="7">LaAM-08-1</strain>
    </source>
</reference>
<keyword evidence="4 5" id="KW-0472">Membrane</keyword>
<name>A0A0C9XAZ6_9AGAR</name>
<dbReference type="STRING" id="1095629.A0A0C9XAZ6"/>
<dbReference type="Pfam" id="PF03547">
    <property type="entry name" value="Mem_trans"/>
    <property type="match status" value="1"/>
</dbReference>
<keyword evidence="3 5" id="KW-1133">Transmembrane helix</keyword>
<accession>A0A0C9XAZ6</accession>
<organism evidence="6 7">
    <name type="scientific">Laccaria amethystina LaAM-08-1</name>
    <dbReference type="NCBI Taxonomy" id="1095629"/>
    <lineage>
        <taxon>Eukaryota</taxon>
        <taxon>Fungi</taxon>
        <taxon>Dikarya</taxon>
        <taxon>Basidiomycota</taxon>
        <taxon>Agaricomycotina</taxon>
        <taxon>Agaricomycetes</taxon>
        <taxon>Agaricomycetidae</taxon>
        <taxon>Agaricales</taxon>
        <taxon>Agaricineae</taxon>
        <taxon>Hydnangiaceae</taxon>
        <taxon>Laccaria</taxon>
    </lineage>
</organism>
<dbReference type="OrthoDB" id="2499604at2759"/>
<evidence type="ECO:0000256" key="3">
    <source>
        <dbReference type="ARBA" id="ARBA00022989"/>
    </source>
</evidence>
<evidence type="ECO:0000313" key="7">
    <source>
        <dbReference type="Proteomes" id="UP000054477"/>
    </source>
</evidence>
<dbReference type="HOGENOM" id="CLU_819080_0_0_1"/>
<dbReference type="GO" id="GO:0005783">
    <property type="term" value="C:endoplasmic reticulum"/>
    <property type="evidence" value="ECO:0007669"/>
    <property type="project" value="TreeGrafter"/>
</dbReference>
<dbReference type="PANTHER" id="PTHR31794">
    <property type="entry name" value="AUXIN EFFLUX TRANSPORTER FAMILY PROTEIN (EUROFUNG)"/>
    <property type="match status" value="1"/>
</dbReference>
<dbReference type="GO" id="GO:0016020">
    <property type="term" value="C:membrane"/>
    <property type="evidence" value="ECO:0007669"/>
    <property type="project" value="UniProtKB-SubCell"/>
</dbReference>
<dbReference type="InterPro" id="IPR004776">
    <property type="entry name" value="Mem_transp_PIN-like"/>
</dbReference>
<dbReference type="GO" id="GO:0055085">
    <property type="term" value="P:transmembrane transport"/>
    <property type="evidence" value="ECO:0007669"/>
    <property type="project" value="InterPro"/>
</dbReference>
<reference evidence="6 7" key="1">
    <citation type="submission" date="2014-04" db="EMBL/GenBank/DDBJ databases">
        <authorList>
            <consortium name="DOE Joint Genome Institute"/>
            <person name="Kuo A."/>
            <person name="Kohler A."/>
            <person name="Nagy L.G."/>
            <person name="Floudas D."/>
            <person name="Copeland A."/>
            <person name="Barry K.W."/>
            <person name="Cichocki N."/>
            <person name="Veneault-Fourrey C."/>
            <person name="LaButti K."/>
            <person name="Lindquist E.A."/>
            <person name="Lipzen A."/>
            <person name="Lundell T."/>
            <person name="Morin E."/>
            <person name="Murat C."/>
            <person name="Sun H."/>
            <person name="Tunlid A."/>
            <person name="Henrissat B."/>
            <person name="Grigoriev I.V."/>
            <person name="Hibbett D.S."/>
            <person name="Martin F."/>
            <person name="Nordberg H.P."/>
            <person name="Cantor M.N."/>
            <person name="Hua S.X."/>
        </authorList>
    </citation>
    <scope>NUCLEOTIDE SEQUENCE [LARGE SCALE GENOMIC DNA]</scope>
    <source>
        <strain evidence="6 7">LaAM-08-1</strain>
    </source>
</reference>
<evidence type="ECO:0000313" key="6">
    <source>
        <dbReference type="EMBL" id="KIK02066.1"/>
    </source>
</evidence>
<sequence length="339" mass="37892">MSSLPVRKTDAMLHCSYSAITKLPPPQIRQQQVTQSRASFSIMNRDGRIRNVLGAAAINHGLSMSAEENGHSAKTVTTHMSHTWSRFLGRCCSSRRSLEGLYHEAGKQLFSFNYDPFSSLPMGYGKYAEGNSGTPFAAVFLAVFNSILEVFLLCSAGYILASRGILDKRTQKQFNRLNTSLFTPVLLFSKWWYLKSYGLSYFLCNHDVSVSFHDCRSNLGMDVRFETKLESFMMATAMFMNSNVLPIALMQSLVVTVPDLAWGPDDSKNGMLGWVLTYLTMYGTFSILCYSYGTKLLSKEDPESAGVVEVDLVPKAPEAIQPQPSTETMVDLAYWPLKF</sequence>
<gene>
    <name evidence="6" type="ORF">K443DRAFT_6468</name>
</gene>
<dbReference type="Proteomes" id="UP000054477">
    <property type="component" value="Unassembled WGS sequence"/>
</dbReference>
<keyword evidence="7" id="KW-1185">Reference proteome</keyword>
<proteinExistence type="predicted"/>
<feature type="transmembrane region" description="Helical" evidence="5">
    <location>
        <begin position="231"/>
        <end position="251"/>
    </location>
</feature>
<evidence type="ECO:0000256" key="5">
    <source>
        <dbReference type="SAM" id="Phobius"/>
    </source>
</evidence>
<evidence type="ECO:0000256" key="2">
    <source>
        <dbReference type="ARBA" id="ARBA00022692"/>
    </source>
</evidence>
<evidence type="ECO:0000256" key="1">
    <source>
        <dbReference type="ARBA" id="ARBA00004141"/>
    </source>
</evidence>
<evidence type="ECO:0000256" key="4">
    <source>
        <dbReference type="ARBA" id="ARBA00023136"/>
    </source>
</evidence>
<dbReference type="AlphaFoldDB" id="A0A0C9XAZ6"/>
<feature type="transmembrane region" description="Helical" evidence="5">
    <location>
        <begin position="271"/>
        <end position="290"/>
    </location>
</feature>
<dbReference type="EMBL" id="KN838598">
    <property type="protein sequence ID" value="KIK02066.1"/>
    <property type="molecule type" value="Genomic_DNA"/>
</dbReference>
<feature type="transmembrane region" description="Helical" evidence="5">
    <location>
        <begin position="136"/>
        <end position="161"/>
    </location>
</feature>
<dbReference type="SUPFAM" id="SSF82615">
    <property type="entry name" value="Polo-box domain"/>
    <property type="match status" value="1"/>
</dbReference>
<dbReference type="PANTHER" id="PTHR31794:SF2">
    <property type="entry name" value="AUXIN EFFLUX TRANSPORTER FAMILY PROTEIN (EUROFUNG)"/>
    <property type="match status" value="1"/>
</dbReference>
<keyword evidence="2 5" id="KW-0812">Transmembrane</keyword>
<comment type="subcellular location">
    <subcellularLocation>
        <location evidence="1">Membrane</location>
        <topology evidence="1">Multi-pass membrane protein</topology>
    </subcellularLocation>
</comment>
<protein>
    <submittedName>
        <fullName evidence="6">Uncharacterized protein</fullName>
    </submittedName>
</protein>